<dbReference type="GO" id="GO:0006729">
    <property type="term" value="P:tetrahydrobiopterin biosynthetic process"/>
    <property type="evidence" value="ECO:0007669"/>
    <property type="project" value="TreeGrafter"/>
</dbReference>
<keyword evidence="3" id="KW-0521">NADP</keyword>
<evidence type="ECO:0000256" key="4">
    <source>
        <dbReference type="ARBA" id="ARBA00023002"/>
    </source>
</evidence>
<keyword evidence="7" id="KW-1185">Reference proteome</keyword>
<evidence type="ECO:0000313" key="7">
    <source>
        <dbReference type="Proteomes" id="UP001212152"/>
    </source>
</evidence>
<name>A0AAD5TQ51_9FUNG</name>
<dbReference type="InterPro" id="IPR036291">
    <property type="entry name" value="NAD(P)-bd_dom_sf"/>
</dbReference>
<protein>
    <recommendedName>
        <fullName evidence="8">Sepiapterin reductase</fullName>
    </recommendedName>
</protein>
<proteinExistence type="predicted"/>
<evidence type="ECO:0008006" key="8">
    <source>
        <dbReference type="Google" id="ProtNLM"/>
    </source>
</evidence>
<dbReference type="InterPro" id="IPR051721">
    <property type="entry name" value="Biopterin_syn/organic_redct"/>
</dbReference>
<comment type="subcellular location">
    <subcellularLocation>
        <location evidence="1">Cytoplasm</location>
    </subcellularLocation>
</comment>
<dbReference type="GO" id="GO:0005737">
    <property type="term" value="C:cytoplasm"/>
    <property type="evidence" value="ECO:0007669"/>
    <property type="project" value="UniProtKB-SubCell"/>
</dbReference>
<dbReference type="InterPro" id="IPR002347">
    <property type="entry name" value="SDR_fam"/>
</dbReference>
<evidence type="ECO:0000256" key="5">
    <source>
        <dbReference type="SAM" id="MobiDB-lite"/>
    </source>
</evidence>
<reference evidence="6" key="1">
    <citation type="submission" date="2020-05" db="EMBL/GenBank/DDBJ databases">
        <title>Phylogenomic resolution of chytrid fungi.</title>
        <authorList>
            <person name="Stajich J.E."/>
            <person name="Amses K."/>
            <person name="Simmons R."/>
            <person name="Seto K."/>
            <person name="Myers J."/>
            <person name="Bonds A."/>
            <person name="Quandt C.A."/>
            <person name="Barry K."/>
            <person name="Liu P."/>
            <person name="Grigoriev I."/>
            <person name="Longcore J.E."/>
            <person name="James T.Y."/>
        </authorList>
    </citation>
    <scope>NUCLEOTIDE SEQUENCE</scope>
    <source>
        <strain evidence="6">JEL0379</strain>
    </source>
</reference>
<dbReference type="PANTHER" id="PTHR44085:SF2">
    <property type="entry name" value="SEPIAPTERIN REDUCTASE"/>
    <property type="match status" value="1"/>
</dbReference>
<dbReference type="GO" id="GO:0004757">
    <property type="term" value="F:sepiapterin reductase (NADP+) activity"/>
    <property type="evidence" value="ECO:0007669"/>
    <property type="project" value="TreeGrafter"/>
</dbReference>
<gene>
    <name evidence="6" type="ORF">HDU87_007452</name>
</gene>
<evidence type="ECO:0000256" key="3">
    <source>
        <dbReference type="ARBA" id="ARBA00022857"/>
    </source>
</evidence>
<keyword evidence="4" id="KW-0560">Oxidoreductase</keyword>
<organism evidence="6 7">
    <name type="scientific">Geranomyces variabilis</name>
    <dbReference type="NCBI Taxonomy" id="109894"/>
    <lineage>
        <taxon>Eukaryota</taxon>
        <taxon>Fungi</taxon>
        <taxon>Fungi incertae sedis</taxon>
        <taxon>Chytridiomycota</taxon>
        <taxon>Chytridiomycota incertae sedis</taxon>
        <taxon>Chytridiomycetes</taxon>
        <taxon>Spizellomycetales</taxon>
        <taxon>Powellomycetaceae</taxon>
        <taxon>Geranomyces</taxon>
    </lineage>
</organism>
<accession>A0AAD5TQ51</accession>
<dbReference type="Proteomes" id="UP001212152">
    <property type="component" value="Unassembled WGS sequence"/>
</dbReference>
<evidence type="ECO:0000313" key="6">
    <source>
        <dbReference type="EMBL" id="KAJ3183030.1"/>
    </source>
</evidence>
<evidence type="ECO:0000256" key="2">
    <source>
        <dbReference type="ARBA" id="ARBA00022490"/>
    </source>
</evidence>
<dbReference type="Gene3D" id="3.40.50.720">
    <property type="entry name" value="NAD(P)-binding Rossmann-like Domain"/>
    <property type="match status" value="1"/>
</dbReference>
<evidence type="ECO:0000256" key="1">
    <source>
        <dbReference type="ARBA" id="ARBA00004496"/>
    </source>
</evidence>
<sequence>MSRTLILITGASRGFGRCLALSCIALATKHAQPVDFVLTARDTALLATVRSQLLQKSSTKQVNVITHAADFAQSDPTALDALCADLLHAIPNPPDKYSHVYLFNNAGSLGKLDRLRTQTAADIMPAVLLNLTAPLVLTAAFLRAFQPTATRKIVVVNISSLAAVQPFDCWGVYCAVKAARDMFHRTFAVEQGEDEKQQQQHNASSSSSSSALRVLNYAPGPLDTDMQTRIRDEMPQVPLRDVYVKMHDEQNLVDPQVSADVLVEHLLLKENAFENGAHVDIYDIDGWQKK</sequence>
<dbReference type="AlphaFoldDB" id="A0AAD5TQ51"/>
<dbReference type="SUPFAM" id="SSF51735">
    <property type="entry name" value="NAD(P)-binding Rossmann-fold domains"/>
    <property type="match status" value="1"/>
</dbReference>
<dbReference type="PRINTS" id="PR00081">
    <property type="entry name" value="GDHRDH"/>
</dbReference>
<dbReference type="EMBL" id="JADGJQ010000007">
    <property type="protein sequence ID" value="KAJ3183030.1"/>
    <property type="molecule type" value="Genomic_DNA"/>
</dbReference>
<dbReference type="Pfam" id="PF00106">
    <property type="entry name" value="adh_short"/>
    <property type="match status" value="1"/>
</dbReference>
<keyword evidence="2" id="KW-0963">Cytoplasm</keyword>
<comment type="caution">
    <text evidence="6">The sequence shown here is derived from an EMBL/GenBank/DDBJ whole genome shotgun (WGS) entry which is preliminary data.</text>
</comment>
<feature type="region of interest" description="Disordered" evidence="5">
    <location>
        <begin position="191"/>
        <end position="210"/>
    </location>
</feature>
<dbReference type="PANTHER" id="PTHR44085">
    <property type="entry name" value="SEPIAPTERIN REDUCTASE"/>
    <property type="match status" value="1"/>
</dbReference>